<proteinExistence type="predicted"/>
<sequence>MTSCFNISSLNQLWPVDPRLLTQSILFVVMDGRGPMTDTEIIASVGARHHRSDPDFKRQVRELLREIVSLGSLRRKQNLYSLPGQRLSKQHRAQ</sequence>
<dbReference type="InterPro" id="IPR031957">
    <property type="entry name" value="DUF4777"/>
</dbReference>
<reference evidence="2 3" key="1">
    <citation type="submission" date="2024-02" db="EMBL/GenBank/DDBJ databases">
        <title>A chromosome-level genome assembly of Drosophila madeirensis, a fruit fly species endemic to Madeira island.</title>
        <authorList>
            <person name="Tomihara K."/>
            <person name="Llopart A."/>
            <person name="Yamamoto D."/>
        </authorList>
    </citation>
    <scope>NUCLEOTIDE SEQUENCE [LARGE SCALE GENOMIC DNA]</scope>
    <source>
        <strain evidence="2 3">RF1</strain>
    </source>
</reference>
<organism evidence="2 3">
    <name type="scientific">Drosophila madeirensis</name>
    <name type="common">Fruit fly</name>
    <dbReference type="NCBI Taxonomy" id="30013"/>
    <lineage>
        <taxon>Eukaryota</taxon>
        <taxon>Metazoa</taxon>
        <taxon>Ecdysozoa</taxon>
        <taxon>Arthropoda</taxon>
        <taxon>Hexapoda</taxon>
        <taxon>Insecta</taxon>
        <taxon>Pterygota</taxon>
        <taxon>Neoptera</taxon>
        <taxon>Endopterygota</taxon>
        <taxon>Diptera</taxon>
        <taxon>Brachycera</taxon>
        <taxon>Muscomorpha</taxon>
        <taxon>Ephydroidea</taxon>
        <taxon>Drosophilidae</taxon>
        <taxon>Drosophila</taxon>
        <taxon>Sophophora</taxon>
    </lineage>
</organism>
<dbReference type="Pfam" id="PF16007">
    <property type="entry name" value="DUF4777"/>
    <property type="match status" value="1"/>
</dbReference>
<dbReference type="AlphaFoldDB" id="A0AAU9FY61"/>
<name>A0AAU9FY61_DROMD</name>
<keyword evidence="3" id="KW-1185">Reference proteome</keyword>
<evidence type="ECO:0000313" key="2">
    <source>
        <dbReference type="EMBL" id="BFG00354.1"/>
    </source>
</evidence>
<feature type="domain" description="DUF4777" evidence="1">
    <location>
        <begin position="23"/>
        <end position="82"/>
    </location>
</feature>
<protein>
    <recommendedName>
        <fullName evidence="1">DUF4777 domain-containing protein</fullName>
    </recommendedName>
</protein>
<evidence type="ECO:0000259" key="1">
    <source>
        <dbReference type="Pfam" id="PF16007"/>
    </source>
</evidence>
<evidence type="ECO:0000313" key="3">
    <source>
        <dbReference type="Proteomes" id="UP001500889"/>
    </source>
</evidence>
<gene>
    <name evidence="2" type="ORF">DMAD_00378</name>
</gene>
<dbReference type="Proteomes" id="UP001500889">
    <property type="component" value="Chromosome A"/>
</dbReference>
<accession>A0AAU9FY61</accession>
<dbReference type="EMBL" id="AP029266">
    <property type="protein sequence ID" value="BFG00354.1"/>
    <property type="molecule type" value="Genomic_DNA"/>
</dbReference>